<gene>
    <name evidence="1" type="ordered locus">H16_A1827</name>
</gene>
<protein>
    <submittedName>
        <fullName evidence="1">Uncharacterized protein</fullName>
    </submittedName>
</protein>
<keyword evidence="2" id="KW-1185">Reference proteome</keyword>
<proteinExistence type="predicted"/>
<dbReference type="EMBL" id="AM260479">
    <property type="protein sequence ID" value="CAJ92930.1"/>
    <property type="molecule type" value="Genomic_DNA"/>
</dbReference>
<organism evidence="1 2">
    <name type="scientific">Cupriavidus necator (strain ATCC 17699 / DSM 428 / KCTC 22496 / NCIMB 10442 / H16 / Stanier 337)</name>
    <name type="common">Ralstonia eutropha</name>
    <dbReference type="NCBI Taxonomy" id="381666"/>
    <lineage>
        <taxon>Bacteria</taxon>
        <taxon>Pseudomonadati</taxon>
        <taxon>Pseudomonadota</taxon>
        <taxon>Betaproteobacteria</taxon>
        <taxon>Burkholderiales</taxon>
        <taxon>Burkholderiaceae</taxon>
        <taxon>Cupriavidus</taxon>
    </lineage>
</organism>
<dbReference type="AlphaFoldDB" id="Q0KAP1"/>
<accession>Q0KAP1</accession>
<evidence type="ECO:0000313" key="2">
    <source>
        <dbReference type="Proteomes" id="UP000008210"/>
    </source>
</evidence>
<reference evidence="1 2" key="1">
    <citation type="journal article" date="2006" name="Nat. Biotechnol.">
        <title>Genome sequence of the bioplastic-producing 'Knallgas' bacterium Ralstonia eutropha H16.</title>
        <authorList>
            <person name="Pohlmann A."/>
            <person name="Fricke W.F."/>
            <person name="Reinecke F."/>
            <person name="Kusian B."/>
            <person name="Liesegang H."/>
            <person name="Cramm R."/>
            <person name="Eitinger T."/>
            <person name="Ewering C."/>
            <person name="Potter M."/>
            <person name="Schwartz E."/>
            <person name="Strittmatter A."/>
            <person name="Voss I."/>
            <person name="Gottschalk G."/>
            <person name="Steinbuechel A."/>
            <person name="Friedrich B."/>
            <person name="Bowien B."/>
        </authorList>
    </citation>
    <scope>NUCLEOTIDE SEQUENCE [LARGE SCALE GENOMIC DNA]</scope>
    <source>
        <strain evidence="2">ATCC 17699 / DSM 428 / KCTC 22496 / NCIMB 10442 / H16 / Stanier 337</strain>
    </source>
</reference>
<dbReference type="HOGENOM" id="CLU_3006601_0_0_4"/>
<name>Q0KAP1_CUPNH</name>
<dbReference type="KEGG" id="reh:H16_A1827"/>
<dbReference type="eggNOG" id="COG3547">
    <property type="taxonomic scope" value="Bacteria"/>
</dbReference>
<dbReference type="Proteomes" id="UP000008210">
    <property type="component" value="Chromosome 1"/>
</dbReference>
<evidence type="ECO:0000313" key="1">
    <source>
        <dbReference type="EMBL" id="CAJ92930.1"/>
    </source>
</evidence>
<sequence>MWIADLLAHGLIRASFVPPAATQELRDLTRTRKQLVHEIAQPASLRRTSLRHWARS</sequence>